<name>A0AAV4X9D6_CAEEX</name>
<dbReference type="EMBL" id="BPLR01017349">
    <property type="protein sequence ID" value="GIY90800.1"/>
    <property type="molecule type" value="Genomic_DNA"/>
</dbReference>
<gene>
    <name evidence="1" type="ORF">CEXT_651871</name>
</gene>
<sequence>MIFTFVASSALFSHLYNLHRGRMRQSLTKSRILLTNMRNFAALKTSARWRWSTDGTHPSSSIGWRERLGHSVCAEQPEKSVLTRESSCQIPQRSE</sequence>
<protein>
    <recommendedName>
        <fullName evidence="3">Secreted protein</fullName>
    </recommendedName>
</protein>
<evidence type="ECO:0000313" key="1">
    <source>
        <dbReference type="EMBL" id="GIY90800.1"/>
    </source>
</evidence>
<accession>A0AAV4X9D6</accession>
<organism evidence="1 2">
    <name type="scientific">Caerostris extrusa</name>
    <name type="common">Bark spider</name>
    <name type="synonym">Caerostris bankana</name>
    <dbReference type="NCBI Taxonomy" id="172846"/>
    <lineage>
        <taxon>Eukaryota</taxon>
        <taxon>Metazoa</taxon>
        <taxon>Ecdysozoa</taxon>
        <taxon>Arthropoda</taxon>
        <taxon>Chelicerata</taxon>
        <taxon>Arachnida</taxon>
        <taxon>Araneae</taxon>
        <taxon>Araneomorphae</taxon>
        <taxon>Entelegynae</taxon>
        <taxon>Araneoidea</taxon>
        <taxon>Araneidae</taxon>
        <taxon>Caerostris</taxon>
    </lineage>
</organism>
<keyword evidence="2" id="KW-1185">Reference proteome</keyword>
<proteinExistence type="predicted"/>
<evidence type="ECO:0008006" key="3">
    <source>
        <dbReference type="Google" id="ProtNLM"/>
    </source>
</evidence>
<dbReference type="AlphaFoldDB" id="A0AAV4X9D6"/>
<evidence type="ECO:0000313" key="2">
    <source>
        <dbReference type="Proteomes" id="UP001054945"/>
    </source>
</evidence>
<comment type="caution">
    <text evidence="1">The sequence shown here is derived from an EMBL/GenBank/DDBJ whole genome shotgun (WGS) entry which is preliminary data.</text>
</comment>
<dbReference type="Proteomes" id="UP001054945">
    <property type="component" value="Unassembled WGS sequence"/>
</dbReference>
<reference evidence="1 2" key="1">
    <citation type="submission" date="2021-06" db="EMBL/GenBank/DDBJ databases">
        <title>Caerostris extrusa draft genome.</title>
        <authorList>
            <person name="Kono N."/>
            <person name="Arakawa K."/>
        </authorList>
    </citation>
    <scope>NUCLEOTIDE SEQUENCE [LARGE SCALE GENOMIC DNA]</scope>
</reference>